<keyword evidence="10 11" id="KW-0472">Membrane</keyword>
<evidence type="ECO:0000256" key="5">
    <source>
        <dbReference type="ARBA" id="ARBA00022679"/>
    </source>
</evidence>
<dbReference type="PROSITE" id="PS50885">
    <property type="entry name" value="HAMP"/>
    <property type="match status" value="1"/>
</dbReference>
<organism evidence="14 15">
    <name type="scientific">Clostridium chromiireducens</name>
    <dbReference type="NCBI Taxonomy" id="225345"/>
    <lineage>
        <taxon>Bacteria</taxon>
        <taxon>Bacillati</taxon>
        <taxon>Bacillota</taxon>
        <taxon>Clostridia</taxon>
        <taxon>Eubacteriales</taxon>
        <taxon>Clostridiaceae</taxon>
        <taxon>Clostridium</taxon>
    </lineage>
</organism>
<dbReference type="Proteomes" id="UP000191056">
    <property type="component" value="Unassembled WGS sequence"/>
</dbReference>
<dbReference type="STRING" id="225345.CLCHR_06330"/>
<dbReference type="SMART" id="SM00388">
    <property type="entry name" value="HisKA"/>
    <property type="match status" value="1"/>
</dbReference>
<evidence type="ECO:0000256" key="6">
    <source>
        <dbReference type="ARBA" id="ARBA00022692"/>
    </source>
</evidence>
<dbReference type="FunFam" id="3.30.565.10:FF:000006">
    <property type="entry name" value="Sensor histidine kinase WalK"/>
    <property type="match status" value="1"/>
</dbReference>
<dbReference type="CDD" id="cd00082">
    <property type="entry name" value="HisKA"/>
    <property type="match status" value="1"/>
</dbReference>
<proteinExistence type="predicted"/>
<evidence type="ECO:0000256" key="4">
    <source>
        <dbReference type="ARBA" id="ARBA00022553"/>
    </source>
</evidence>
<evidence type="ECO:0000256" key="2">
    <source>
        <dbReference type="ARBA" id="ARBA00004370"/>
    </source>
</evidence>
<accession>A0A1V4J0H0</accession>
<evidence type="ECO:0000256" key="9">
    <source>
        <dbReference type="ARBA" id="ARBA00023012"/>
    </source>
</evidence>
<evidence type="ECO:0000256" key="7">
    <source>
        <dbReference type="ARBA" id="ARBA00022777"/>
    </source>
</evidence>
<protein>
    <recommendedName>
        <fullName evidence="3">histidine kinase</fullName>
        <ecNumber evidence="3">2.7.13.3</ecNumber>
    </recommendedName>
</protein>
<keyword evidence="4" id="KW-0597">Phosphoprotein</keyword>
<dbReference type="SUPFAM" id="SSF47384">
    <property type="entry name" value="Homodimeric domain of signal transducing histidine kinase"/>
    <property type="match status" value="1"/>
</dbReference>
<dbReference type="Gene3D" id="6.10.340.10">
    <property type="match status" value="1"/>
</dbReference>
<dbReference type="EMBL" id="MZGT01000006">
    <property type="protein sequence ID" value="OPJ65649.1"/>
    <property type="molecule type" value="Genomic_DNA"/>
</dbReference>
<feature type="transmembrane region" description="Helical" evidence="11">
    <location>
        <begin position="178"/>
        <end position="201"/>
    </location>
</feature>
<keyword evidence="6 11" id="KW-0812">Transmembrane</keyword>
<dbReference type="Gene3D" id="1.10.287.130">
    <property type="match status" value="1"/>
</dbReference>
<keyword evidence="5 14" id="KW-0808">Transferase</keyword>
<dbReference type="PROSITE" id="PS50109">
    <property type="entry name" value="HIS_KIN"/>
    <property type="match status" value="1"/>
</dbReference>
<dbReference type="InterPro" id="IPR003594">
    <property type="entry name" value="HATPase_dom"/>
</dbReference>
<dbReference type="PANTHER" id="PTHR45436:SF5">
    <property type="entry name" value="SENSOR HISTIDINE KINASE TRCS"/>
    <property type="match status" value="1"/>
</dbReference>
<dbReference type="InterPro" id="IPR050428">
    <property type="entry name" value="TCS_sensor_his_kinase"/>
</dbReference>
<dbReference type="CDD" id="cd06225">
    <property type="entry name" value="HAMP"/>
    <property type="match status" value="1"/>
</dbReference>
<evidence type="ECO:0000256" key="11">
    <source>
        <dbReference type="SAM" id="Phobius"/>
    </source>
</evidence>
<dbReference type="SMART" id="SM00304">
    <property type="entry name" value="HAMP"/>
    <property type="match status" value="1"/>
</dbReference>
<dbReference type="SUPFAM" id="SSF158472">
    <property type="entry name" value="HAMP domain-like"/>
    <property type="match status" value="1"/>
</dbReference>
<evidence type="ECO:0000256" key="3">
    <source>
        <dbReference type="ARBA" id="ARBA00012438"/>
    </source>
</evidence>
<dbReference type="InterPro" id="IPR003661">
    <property type="entry name" value="HisK_dim/P_dom"/>
</dbReference>
<dbReference type="PRINTS" id="PR00344">
    <property type="entry name" value="BCTRLSENSOR"/>
</dbReference>
<dbReference type="SUPFAM" id="SSF55874">
    <property type="entry name" value="ATPase domain of HSP90 chaperone/DNA topoisomerase II/histidine kinase"/>
    <property type="match status" value="1"/>
</dbReference>
<comment type="subcellular location">
    <subcellularLocation>
        <location evidence="2">Membrane</location>
    </subcellularLocation>
</comment>
<dbReference type="InterPro" id="IPR036890">
    <property type="entry name" value="HATPase_C_sf"/>
</dbReference>
<dbReference type="RefSeq" id="WP_079438231.1">
    <property type="nucleotide sequence ID" value="NZ_MZGT01000006.1"/>
</dbReference>
<dbReference type="SMART" id="SM00387">
    <property type="entry name" value="HATPase_c"/>
    <property type="match status" value="1"/>
</dbReference>
<dbReference type="Pfam" id="PF00512">
    <property type="entry name" value="HisKA"/>
    <property type="match status" value="1"/>
</dbReference>
<comment type="catalytic activity">
    <reaction evidence="1">
        <text>ATP + protein L-histidine = ADP + protein N-phospho-L-histidine.</text>
        <dbReference type="EC" id="2.7.13.3"/>
    </reaction>
</comment>
<feature type="domain" description="Histidine kinase" evidence="12">
    <location>
        <begin position="264"/>
        <end position="478"/>
    </location>
</feature>
<feature type="transmembrane region" description="Helical" evidence="11">
    <location>
        <begin position="20"/>
        <end position="45"/>
    </location>
</feature>
<keyword evidence="7 14" id="KW-0418">Kinase</keyword>
<dbReference type="FunFam" id="1.10.287.130:FF:000001">
    <property type="entry name" value="Two-component sensor histidine kinase"/>
    <property type="match status" value="1"/>
</dbReference>
<gene>
    <name evidence="14" type="primary">arlS_1</name>
    <name evidence="14" type="ORF">CLCHR_06330</name>
</gene>
<dbReference type="Pfam" id="PF02518">
    <property type="entry name" value="HATPase_c"/>
    <property type="match status" value="1"/>
</dbReference>
<dbReference type="Gene3D" id="3.30.565.10">
    <property type="entry name" value="Histidine kinase-like ATPase, C-terminal domain"/>
    <property type="match status" value="1"/>
</dbReference>
<dbReference type="OrthoDB" id="9786919at2"/>
<evidence type="ECO:0000256" key="8">
    <source>
        <dbReference type="ARBA" id="ARBA00022989"/>
    </source>
</evidence>
<evidence type="ECO:0000313" key="15">
    <source>
        <dbReference type="Proteomes" id="UP000191056"/>
    </source>
</evidence>
<dbReference type="InterPro" id="IPR003660">
    <property type="entry name" value="HAMP_dom"/>
</dbReference>
<dbReference type="PANTHER" id="PTHR45436">
    <property type="entry name" value="SENSOR HISTIDINE KINASE YKOH"/>
    <property type="match status" value="1"/>
</dbReference>
<comment type="caution">
    <text evidence="14">The sequence shown here is derived from an EMBL/GenBank/DDBJ whole genome shotgun (WGS) entry which is preliminary data.</text>
</comment>
<dbReference type="AlphaFoldDB" id="A0A1V4J0H0"/>
<sequence>MLSRLINYLKKTIRNPKISIKLTIVYALMFSVALLILNTSILFGVKYYLYKDANKQIEDVKVRILKKVKSQRDKVDLSDKELISDVPSEENVSIRILQEDGKMLNISNEFDYDIKVEEPYDTIEYLEVEDTKDDYAEDGEDDEEHLAMKNVKIKKRGHVIAYLQIVKNMDNEEEFLRILFWIMSIADFIGIIISLILGYMVSKKMLKPIQYINNTAENISINNLKERINVNDSGDELNKLANTFNNMIDRLQESFTKQALFVSHASHELRTPIAVIQGYANLLDRWGKDDREALEKSIYAIKLEAANMGDLVEKLLFLARGDRGVQIMEKKEFYLNELVEEVVSDSRLINPNRIITCNKNAEIIIAADYKMLKQMLRIFVDNSIKFSDEQDKIDISSEAQDKFLKLTVSDNGIGIPEGEIENIFDRFYIIDKSRSKEKAGTGLGLPIAKYIIDLHKGSIDIESEEGKGTKIVVTLNYI</sequence>
<dbReference type="InterPro" id="IPR005467">
    <property type="entry name" value="His_kinase_dom"/>
</dbReference>
<evidence type="ECO:0000256" key="1">
    <source>
        <dbReference type="ARBA" id="ARBA00000085"/>
    </source>
</evidence>
<keyword evidence="9" id="KW-0902">Two-component regulatory system</keyword>
<dbReference type="EC" id="2.7.13.3" evidence="3"/>
<keyword evidence="8 11" id="KW-1133">Transmembrane helix</keyword>
<feature type="domain" description="HAMP" evidence="13">
    <location>
        <begin position="203"/>
        <end position="256"/>
    </location>
</feature>
<dbReference type="InterPro" id="IPR004358">
    <property type="entry name" value="Sig_transdc_His_kin-like_C"/>
</dbReference>
<reference evidence="14 15" key="1">
    <citation type="submission" date="2017-03" db="EMBL/GenBank/DDBJ databases">
        <title>Genome sequence of Clostridium chromiireducens DSM 23318.</title>
        <authorList>
            <person name="Poehlein A."/>
            <person name="Daniel R."/>
        </authorList>
    </citation>
    <scope>NUCLEOTIDE SEQUENCE [LARGE SCALE GENOMIC DNA]</scope>
    <source>
        <strain evidence="14 15">DSM 23318</strain>
    </source>
</reference>
<dbReference type="CDD" id="cd00075">
    <property type="entry name" value="HATPase"/>
    <property type="match status" value="1"/>
</dbReference>
<evidence type="ECO:0000256" key="10">
    <source>
        <dbReference type="ARBA" id="ARBA00023136"/>
    </source>
</evidence>
<dbReference type="GO" id="GO:0000155">
    <property type="term" value="F:phosphorelay sensor kinase activity"/>
    <property type="evidence" value="ECO:0007669"/>
    <property type="project" value="InterPro"/>
</dbReference>
<keyword evidence="15" id="KW-1185">Reference proteome</keyword>
<evidence type="ECO:0000259" key="13">
    <source>
        <dbReference type="PROSITE" id="PS50885"/>
    </source>
</evidence>
<dbReference type="Pfam" id="PF00672">
    <property type="entry name" value="HAMP"/>
    <property type="match status" value="1"/>
</dbReference>
<dbReference type="InterPro" id="IPR036097">
    <property type="entry name" value="HisK_dim/P_sf"/>
</dbReference>
<dbReference type="GO" id="GO:0005886">
    <property type="term" value="C:plasma membrane"/>
    <property type="evidence" value="ECO:0007669"/>
    <property type="project" value="TreeGrafter"/>
</dbReference>
<evidence type="ECO:0000259" key="12">
    <source>
        <dbReference type="PROSITE" id="PS50109"/>
    </source>
</evidence>
<name>A0A1V4J0H0_9CLOT</name>
<evidence type="ECO:0000313" key="14">
    <source>
        <dbReference type="EMBL" id="OPJ65649.1"/>
    </source>
</evidence>